<reference evidence="5 6" key="1">
    <citation type="submission" date="2016-02" db="EMBL/GenBank/DDBJ databases">
        <title>Genome sequence of Marichromatium gracile YL-28, a purple sulfur bacterium.</title>
        <authorList>
            <person name="Zhao C."/>
            <person name="Hong X."/>
            <person name="Chen S."/>
            <person name="Yang S."/>
        </authorList>
    </citation>
    <scope>NUCLEOTIDE SEQUENCE [LARGE SCALE GENOMIC DNA]</scope>
    <source>
        <strain evidence="5 6">YL28</strain>
    </source>
</reference>
<dbReference type="PROSITE" id="PS50887">
    <property type="entry name" value="GGDEF"/>
    <property type="match status" value="1"/>
</dbReference>
<dbReference type="InterPro" id="IPR000700">
    <property type="entry name" value="PAS-assoc_C"/>
</dbReference>
<keyword evidence="6" id="KW-1185">Reference proteome</keyword>
<dbReference type="InterPro" id="IPR029787">
    <property type="entry name" value="Nucleotide_cyclase"/>
</dbReference>
<evidence type="ECO:0000313" key="5">
    <source>
        <dbReference type="EMBL" id="KXX66002.1"/>
    </source>
</evidence>
<dbReference type="InterPro" id="IPR052155">
    <property type="entry name" value="Biofilm_reg_signaling"/>
</dbReference>
<dbReference type="InterPro" id="IPR035965">
    <property type="entry name" value="PAS-like_dom_sf"/>
</dbReference>
<dbReference type="InterPro" id="IPR043128">
    <property type="entry name" value="Rev_trsase/Diguanyl_cyclase"/>
</dbReference>
<feature type="domain" description="GGDEF" evidence="4">
    <location>
        <begin position="594"/>
        <end position="725"/>
    </location>
</feature>
<dbReference type="SMART" id="SM00086">
    <property type="entry name" value="PAC"/>
    <property type="match status" value="3"/>
</dbReference>
<dbReference type="Pfam" id="PF00989">
    <property type="entry name" value="PAS"/>
    <property type="match status" value="1"/>
</dbReference>
<dbReference type="CDD" id="cd01949">
    <property type="entry name" value="GGDEF"/>
    <property type="match status" value="1"/>
</dbReference>
<feature type="domain" description="PAC" evidence="3">
    <location>
        <begin position="510"/>
        <end position="562"/>
    </location>
</feature>
<dbReference type="PANTHER" id="PTHR44757:SF2">
    <property type="entry name" value="BIOFILM ARCHITECTURE MAINTENANCE PROTEIN MBAA"/>
    <property type="match status" value="1"/>
</dbReference>
<dbReference type="RefSeq" id="WP_062272048.1">
    <property type="nucleotide sequence ID" value="NZ_LSYU01000026.1"/>
</dbReference>
<evidence type="ECO:0000259" key="4">
    <source>
        <dbReference type="PROSITE" id="PS50887"/>
    </source>
</evidence>
<dbReference type="InterPro" id="IPR000160">
    <property type="entry name" value="GGDEF_dom"/>
</dbReference>
<feature type="region of interest" description="Disordered" evidence="1">
    <location>
        <begin position="1"/>
        <end position="23"/>
    </location>
</feature>
<accession>A0ABR5VNL5</accession>
<dbReference type="Gene3D" id="3.30.70.270">
    <property type="match status" value="1"/>
</dbReference>
<dbReference type="Gene3D" id="3.30.450.40">
    <property type="match status" value="1"/>
</dbReference>
<dbReference type="NCBIfam" id="TIGR00229">
    <property type="entry name" value="sensory_box"/>
    <property type="match status" value="2"/>
</dbReference>
<dbReference type="SMART" id="SM00091">
    <property type="entry name" value="PAS"/>
    <property type="match status" value="2"/>
</dbReference>
<dbReference type="NCBIfam" id="TIGR00254">
    <property type="entry name" value="GGDEF"/>
    <property type="match status" value="1"/>
</dbReference>
<dbReference type="InterPro" id="IPR013767">
    <property type="entry name" value="PAS_fold"/>
</dbReference>
<dbReference type="Pfam" id="PF08447">
    <property type="entry name" value="PAS_3"/>
    <property type="match status" value="1"/>
</dbReference>
<dbReference type="InterPro" id="IPR003018">
    <property type="entry name" value="GAF"/>
</dbReference>
<dbReference type="CDD" id="cd00130">
    <property type="entry name" value="PAS"/>
    <property type="match status" value="2"/>
</dbReference>
<evidence type="ECO:0000313" key="6">
    <source>
        <dbReference type="Proteomes" id="UP000075766"/>
    </source>
</evidence>
<feature type="domain" description="PAS" evidence="2">
    <location>
        <begin position="434"/>
        <end position="506"/>
    </location>
</feature>
<comment type="caution">
    <text evidence="5">The sequence shown here is derived from an EMBL/GenBank/DDBJ whole genome shotgun (WGS) entry which is preliminary data.</text>
</comment>
<dbReference type="InterPro" id="IPR000014">
    <property type="entry name" value="PAS"/>
</dbReference>
<dbReference type="SUPFAM" id="SSF55781">
    <property type="entry name" value="GAF domain-like"/>
    <property type="match status" value="1"/>
</dbReference>
<dbReference type="SMART" id="SM00065">
    <property type="entry name" value="GAF"/>
    <property type="match status" value="1"/>
</dbReference>
<gene>
    <name evidence="5" type="ORF">AY586_07170</name>
</gene>
<dbReference type="InterPro" id="IPR029016">
    <property type="entry name" value="GAF-like_dom_sf"/>
</dbReference>
<evidence type="ECO:0000259" key="3">
    <source>
        <dbReference type="PROSITE" id="PS50113"/>
    </source>
</evidence>
<protein>
    <recommendedName>
        <fullName evidence="7">PAS domain S-box-containing protein/diguanylate cyclase (GGDEF)-like protein</fullName>
    </recommendedName>
</protein>
<evidence type="ECO:0008006" key="7">
    <source>
        <dbReference type="Google" id="ProtNLM"/>
    </source>
</evidence>
<dbReference type="SUPFAM" id="SSF55073">
    <property type="entry name" value="Nucleotide cyclase"/>
    <property type="match status" value="1"/>
</dbReference>
<dbReference type="PROSITE" id="PS50113">
    <property type="entry name" value="PAC"/>
    <property type="match status" value="2"/>
</dbReference>
<dbReference type="Pfam" id="PF13185">
    <property type="entry name" value="GAF_2"/>
    <property type="match status" value="1"/>
</dbReference>
<organism evidence="5 6">
    <name type="scientific">Marichromatium gracile</name>
    <name type="common">Chromatium gracile</name>
    <dbReference type="NCBI Taxonomy" id="1048"/>
    <lineage>
        <taxon>Bacteria</taxon>
        <taxon>Pseudomonadati</taxon>
        <taxon>Pseudomonadota</taxon>
        <taxon>Gammaproteobacteria</taxon>
        <taxon>Chromatiales</taxon>
        <taxon>Chromatiaceae</taxon>
        <taxon>Marichromatium</taxon>
    </lineage>
</organism>
<dbReference type="Gene3D" id="3.30.450.20">
    <property type="entry name" value="PAS domain"/>
    <property type="match status" value="3"/>
</dbReference>
<dbReference type="Pfam" id="PF00990">
    <property type="entry name" value="GGDEF"/>
    <property type="match status" value="1"/>
</dbReference>
<dbReference type="InterPro" id="IPR013655">
    <property type="entry name" value="PAS_fold_3"/>
</dbReference>
<dbReference type="SUPFAM" id="SSF55785">
    <property type="entry name" value="PYP-like sensor domain (PAS domain)"/>
    <property type="match status" value="3"/>
</dbReference>
<proteinExistence type="predicted"/>
<dbReference type="EMBL" id="LSYU01000026">
    <property type="protein sequence ID" value="KXX66002.1"/>
    <property type="molecule type" value="Genomic_DNA"/>
</dbReference>
<dbReference type="PANTHER" id="PTHR44757">
    <property type="entry name" value="DIGUANYLATE CYCLASE DGCP"/>
    <property type="match status" value="1"/>
</dbReference>
<dbReference type="InterPro" id="IPR001610">
    <property type="entry name" value="PAC"/>
</dbReference>
<feature type="domain" description="PAC" evidence="3">
    <location>
        <begin position="216"/>
        <end position="268"/>
    </location>
</feature>
<evidence type="ECO:0000259" key="2">
    <source>
        <dbReference type="PROSITE" id="PS50112"/>
    </source>
</evidence>
<feature type="domain" description="PAS" evidence="2">
    <location>
        <begin position="143"/>
        <end position="213"/>
    </location>
</feature>
<name>A0ABR5VNL5_MARGR</name>
<dbReference type="Proteomes" id="UP000075766">
    <property type="component" value="Unassembled WGS sequence"/>
</dbReference>
<dbReference type="SMART" id="SM00267">
    <property type="entry name" value="GGDEF"/>
    <property type="match status" value="1"/>
</dbReference>
<evidence type="ECO:0000256" key="1">
    <source>
        <dbReference type="SAM" id="MobiDB-lite"/>
    </source>
</evidence>
<sequence>MPHRPGHSSEPDSTGPAATDSSNRLKAQCIRPAGAWLRLSVDADGRWTLCRLAPPDTSAPCRDGDAHWIEAVIAEDRDALLQRLGGTGGERQPWQQDCRIRDSAGALRWIRLNAHPGANGDHWDLSITEITDLKTREQRLRLSETRYRAIVGLQSDLVCRFLPDNTITFANEAYCTFFGYSRAELIGRSFMTLVPQEEHALVDSMMSRCNADNPAMISEHWVVRADGERRWVQWVDQAIFDAGGQLIEIQSVGRDTTEQRRLERRERLRNRVLEQLVAGAPLRAVLEVIVEGFEQESSGRCSILELDRDSGRLYTAAAPSLPPEYNQAIDGLAIGPGIGSCGSAAATGERVVVEDIATHPYWRPFRALAQQAGVAACWSEPIRASDGHILGTFAIYHDHPQGPDREDLERIELATNLASIAIERTRASEALRISEERLSLVLRSTEDGWWDWDLSSDRVSYSARWWEMLGYDEGALETNRYLWQLLIHPEDQARVQEVFDQAFNGTTNAYSVEFRLLHRDGHYVPVLSRGFIQRDADEHPIRVAGANTDLTERKRLEQRLRELAETDDLTGLPNRRRFFAELQRELDRIRRHQTPAAVLMLDLDHFKRINDHHGHGGGDAVLRAFTEVLRAELRSTDCAGRLGGEEFAVLVPGNDLAAASHFAERLRRHVAALRVEYKATRITVRVSIGCTQIRHDDADPDGILARADEALYRAKRNGRDRVERA</sequence>
<dbReference type="PROSITE" id="PS50112">
    <property type="entry name" value="PAS"/>
    <property type="match status" value="2"/>
</dbReference>